<proteinExistence type="predicted"/>
<keyword evidence="1" id="KW-0472">Membrane</keyword>
<reference evidence="2 3" key="1">
    <citation type="submission" date="2016-02" db="EMBL/GenBank/DDBJ databases">
        <title>Genome sequence of Clostridium thermobutyricum DSM 4928.</title>
        <authorList>
            <person name="Poehlein A."/>
            <person name="Daniel R."/>
        </authorList>
    </citation>
    <scope>NUCLEOTIDE SEQUENCE [LARGE SCALE GENOMIC DNA]</scope>
    <source>
        <strain evidence="2 3">DSM 4928</strain>
    </source>
</reference>
<sequence>MYIGGILGYLVGLAFIGWILYNICYLIPERQRKIQDKMSLHFQEINIKLDILEELIKEKNNKE</sequence>
<organism evidence="2 3">
    <name type="scientific">Clostridium thermobutyricum DSM 4928</name>
    <dbReference type="NCBI Taxonomy" id="1121339"/>
    <lineage>
        <taxon>Bacteria</taxon>
        <taxon>Bacillati</taxon>
        <taxon>Bacillota</taxon>
        <taxon>Clostridia</taxon>
        <taxon>Eubacteriales</taxon>
        <taxon>Clostridiaceae</taxon>
        <taxon>Clostridium</taxon>
    </lineage>
</organism>
<keyword evidence="1" id="KW-1133">Transmembrane helix</keyword>
<evidence type="ECO:0000313" key="2">
    <source>
        <dbReference type="EMBL" id="OPX46508.1"/>
    </source>
</evidence>
<dbReference type="AlphaFoldDB" id="A0A1V4SRJ3"/>
<protein>
    <submittedName>
        <fullName evidence="2">Uncharacterized protein</fullName>
    </submittedName>
</protein>
<evidence type="ECO:0000313" key="3">
    <source>
        <dbReference type="Proteomes" id="UP000191448"/>
    </source>
</evidence>
<gene>
    <name evidence="2" type="ORF">CLTHE_27290</name>
</gene>
<accession>A0A1V4SRJ3</accession>
<keyword evidence="1" id="KW-0812">Transmembrane</keyword>
<evidence type="ECO:0000256" key="1">
    <source>
        <dbReference type="SAM" id="Phobius"/>
    </source>
</evidence>
<name>A0A1V4SRJ3_9CLOT</name>
<feature type="transmembrane region" description="Helical" evidence="1">
    <location>
        <begin position="6"/>
        <end position="28"/>
    </location>
</feature>
<dbReference type="RefSeq" id="WP_080023927.1">
    <property type="nucleotide sequence ID" value="NZ_LTAY01000081.1"/>
</dbReference>
<dbReference type="EMBL" id="LTAY01000081">
    <property type="protein sequence ID" value="OPX46508.1"/>
    <property type="molecule type" value="Genomic_DNA"/>
</dbReference>
<dbReference type="Proteomes" id="UP000191448">
    <property type="component" value="Unassembled WGS sequence"/>
</dbReference>
<comment type="caution">
    <text evidence="2">The sequence shown here is derived from an EMBL/GenBank/DDBJ whole genome shotgun (WGS) entry which is preliminary data.</text>
</comment>